<proteinExistence type="inferred from homology"/>
<accession>A0A0L6VD50</accession>
<evidence type="ECO:0000256" key="5">
    <source>
        <dbReference type="ARBA" id="ARBA00022729"/>
    </source>
</evidence>
<evidence type="ECO:0000313" key="9">
    <source>
        <dbReference type="EMBL" id="KNZ58654.1"/>
    </source>
</evidence>
<keyword evidence="6" id="KW-0256">Endoplasmic reticulum</keyword>
<dbReference type="PANTHER" id="PTHR21397:SF4">
    <property type="entry name" value="ER MEMBRANE PROTEIN COMPLEX SUBUNIT 10"/>
    <property type="match status" value="1"/>
</dbReference>
<evidence type="ECO:0000256" key="6">
    <source>
        <dbReference type="ARBA" id="ARBA00022824"/>
    </source>
</evidence>
<comment type="similarity">
    <text evidence="2">Belongs to the EMC10 family.</text>
</comment>
<name>A0A0L6VD50_9BASI</name>
<dbReference type="STRING" id="27349.A0A0L6VD50"/>
<evidence type="ECO:0000256" key="2">
    <source>
        <dbReference type="ARBA" id="ARBA00007695"/>
    </source>
</evidence>
<organism evidence="9 10">
    <name type="scientific">Puccinia sorghi</name>
    <dbReference type="NCBI Taxonomy" id="27349"/>
    <lineage>
        <taxon>Eukaryota</taxon>
        <taxon>Fungi</taxon>
        <taxon>Dikarya</taxon>
        <taxon>Basidiomycota</taxon>
        <taxon>Pucciniomycotina</taxon>
        <taxon>Pucciniomycetes</taxon>
        <taxon>Pucciniales</taxon>
        <taxon>Pucciniaceae</taxon>
        <taxon>Puccinia</taxon>
    </lineage>
</organism>
<dbReference type="GO" id="GO:0005789">
    <property type="term" value="C:endoplasmic reticulum membrane"/>
    <property type="evidence" value="ECO:0007669"/>
    <property type="project" value="UniProtKB-SubCell"/>
</dbReference>
<dbReference type="Proteomes" id="UP000037035">
    <property type="component" value="Unassembled WGS sequence"/>
</dbReference>
<gene>
    <name evidence="9" type="ORF">VP01_1886g3</name>
</gene>
<evidence type="ECO:0000313" key="10">
    <source>
        <dbReference type="Proteomes" id="UP000037035"/>
    </source>
</evidence>
<evidence type="ECO:0000256" key="7">
    <source>
        <dbReference type="ARBA" id="ARBA00022989"/>
    </source>
</evidence>
<dbReference type="Pfam" id="PF21203">
    <property type="entry name" value="ECM10"/>
    <property type="match status" value="1"/>
</dbReference>
<protein>
    <recommendedName>
        <fullName evidence="3">ER membrane protein complex subunit 10</fullName>
    </recommendedName>
</protein>
<comment type="subcellular location">
    <subcellularLocation>
        <location evidence="1">Endoplasmic reticulum membrane</location>
        <topology evidence="1">Single-pass type I membrane protein</topology>
    </subcellularLocation>
</comment>
<sequence>MEQSKTGREERDEFKTTRDEMVMAHFRTCEATPRSSYAVFHRLAPSVTAHGRSQTTPETNRSISEWQKRAVLEIALDPQQQLSRTTGNQFKVTSFSKLSDPLILPPQSLLSSLTDWEYQLSLVPQDSRELPGESGRPDTGFALTSFPLCALEESSGTRALEEYLNIWVRRSGTGLGDQEGQSIHNLQLDLLGIQWSSSLSASTAVSCDEDVHNAPERSSVLRAKLDTLARHHGASHIKVSVREPERLPEPILTAHPIHKTPEVLPDGTVKPVPPEKSWLAKYWIYILPVVLMLVLGGGPPPPEDAPPPPAARSH</sequence>
<dbReference type="PANTHER" id="PTHR21397">
    <property type="entry name" value="CHROMATIN COMPLEXES SUBUNIT BAP18-RELATED"/>
    <property type="match status" value="1"/>
</dbReference>
<dbReference type="VEuPathDB" id="FungiDB:VP01_1886g3"/>
<evidence type="ECO:0000256" key="3">
    <source>
        <dbReference type="ARBA" id="ARBA00020105"/>
    </source>
</evidence>
<reference evidence="9 10" key="1">
    <citation type="submission" date="2015-08" db="EMBL/GenBank/DDBJ databases">
        <title>Next Generation Sequencing and Analysis of the Genome of Puccinia sorghi L Schw, the Causal Agent of Maize Common Rust.</title>
        <authorList>
            <person name="Rochi L."/>
            <person name="Burguener G."/>
            <person name="Darino M."/>
            <person name="Turjanski A."/>
            <person name="Kreff E."/>
            <person name="Dieguez M.J."/>
            <person name="Sacco F."/>
        </authorList>
    </citation>
    <scope>NUCLEOTIDE SEQUENCE [LARGE SCALE GENOMIC DNA]</scope>
    <source>
        <strain evidence="9 10">RO10H11247</strain>
    </source>
</reference>
<evidence type="ECO:0000256" key="1">
    <source>
        <dbReference type="ARBA" id="ARBA00004115"/>
    </source>
</evidence>
<dbReference type="OrthoDB" id="1894652at2759"/>
<keyword evidence="5" id="KW-0732">Signal</keyword>
<evidence type="ECO:0000256" key="4">
    <source>
        <dbReference type="ARBA" id="ARBA00022692"/>
    </source>
</evidence>
<keyword evidence="8" id="KW-0472">Membrane</keyword>
<keyword evidence="10" id="KW-1185">Reference proteome</keyword>
<keyword evidence="4" id="KW-0812">Transmembrane</keyword>
<comment type="caution">
    <text evidence="9">The sequence shown here is derived from an EMBL/GenBank/DDBJ whole genome shotgun (WGS) entry which is preliminary data.</text>
</comment>
<evidence type="ECO:0000256" key="8">
    <source>
        <dbReference type="ARBA" id="ARBA00023136"/>
    </source>
</evidence>
<keyword evidence="7" id="KW-1133">Transmembrane helix</keyword>
<dbReference type="EMBL" id="LAVV01006710">
    <property type="protein sequence ID" value="KNZ58654.1"/>
    <property type="molecule type" value="Genomic_DNA"/>
</dbReference>
<dbReference type="AlphaFoldDB" id="A0A0L6VD50"/>